<evidence type="ECO:0000256" key="3">
    <source>
        <dbReference type="ARBA" id="ARBA00022801"/>
    </source>
</evidence>
<dbReference type="KEGG" id="emo:DM558_04185"/>
<keyword evidence="4" id="KW-0460">Magnesium</keyword>
<organism evidence="5 6">
    <name type="scientific">Entomomonas moraniae</name>
    <dbReference type="NCBI Taxonomy" id="2213226"/>
    <lineage>
        <taxon>Bacteria</taxon>
        <taxon>Pseudomonadati</taxon>
        <taxon>Pseudomonadota</taxon>
        <taxon>Gammaproteobacteria</taxon>
        <taxon>Pseudomonadales</taxon>
        <taxon>Pseudomonadaceae</taxon>
        <taxon>Entomomonas</taxon>
    </lineage>
</organism>
<keyword evidence="2" id="KW-0479">Metal-binding</keyword>
<dbReference type="InterPro" id="IPR016965">
    <property type="entry name" value="Pase_PHOSPHO-typ"/>
</dbReference>
<evidence type="ECO:0000256" key="1">
    <source>
        <dbReference type="ARBA" id="ARBA00001946"/>
    </source>
</evidence>
<dbReference type="RefSeq" id="WP_127162177.1">
    <property type="nucleotide sequence ID" value="NZ_CP029822.1"/>
</dbReference>
<dbReference type="PANTHER" id="PTHR28181">
    <property type="entry name" value="UPF0655 PROTEIN YCR015C"/>
    <property type="match status" value="1"/>
</dbReference>
<protein>
    <submittedName>
        <fullName evidence="5">Phosphatase</fullName>
    </submittedName>
</protein>
<keyword evidence="6" id="KW-1185">Reference proteome</keyword>
<evidence type="ECO:0000256" key="4">
    <source>
        <dbReference type="ARBA" id="ARBA00022842"/>
    </source>
</evidence>
<keyword evidence="3" id="KW-0378">Hydrolase</keyword>
<dbReference type="PANTHER" id="PTHR28181:SF2">
    <property type="entry name" value="PHOSPHORIC MONOESTER HYDROLASE"/>
    <property type="match status" value="1"/>
</dbReference>
<dbReference type="Proteomes" id="UP000273143">
    <property type="component" value="Chromosome"/>
</dbReference>
<dbReference type="AlphaFoldDB" id="A0A3Q9JI38"/>
<dbReference type="GO" id="GO:0016791">
    <property type="term" value="F:phosphatase activity"/>
    <property type="evidence" value="ECO:0007669"/>
    <property type="project" value="InterPro"/>
</dbReference>
<dbReference type="InterPro" id="IPR006384">
    <property type="entry name" value="HAD_hydro_PyrdxlP_Pase-like"/>
</dbReference>
<dbReference type="GO" id="GO:0046872">
    <property type="term" value="F:metal ion binding"/>
    <property type="evidence" value="ECO:0007669"/>
    <property type="project" value="UniProtKB-KW"/>
</dbReference>
<evidence type="ECO:0000256" key="2">
    <source>
        <dbReference type="ARBA" id="ARBA00022723"/>
    </source>
</evidence>
<evidence type="ECO:0000313" key="6">
    <source>
        <dbReference type="Proteomes" id="UP000273143"/>
    </source>
</evidence>
<dbReference type="NCBIfam" id="TIGR01489">
    <property type="entry name" value="DKMTPPase-SF"/>
    <property type="match status" value="1"/>
</dbReference>
<dbReference type="Gene3D" id="3.40.50.1000">
    <property type="entry name" value="HAD superfamily/HAD-like"/>
    <property type="match status" value="1"/>
</dbReference>
<dbReference type="Pfam" id="PF06888">
    <property type="entry name" value="Put_Phosphatase"/>
    <property type="match status" value="1"/>
</dbReference>
<dbReference type="NCBIfam" id="TIGR01488">
    <property type="entry name" value="HAD-SF-IB"/>
    <property type="match status" value="1"/>
</dbReference>
<dbReference type="InterPro" id="IPR036412">
    <property type="entry name" value="HAD-like_sf"/>
</dbReference>
<dbReference type="EMBL" id="CP029822">
    <property type="protein sequence ID" value="AZS50022.1"/>
    <property type="molecule type" value="Genomic_DNA"/>
</dbReference>
<accession>A0A3Q9JI38</accession>
<dbReference type="InterPro" id="IPR050849">
    <property type="entry name" value="HAD-like_hydrolase_phosphatase"/>
</dbReference>
<evidence type="ECO:0000313" key="5">
    <source>
        <dbReference type="EMBL" id="AZS50022.1"/>
    </source>
</evidence>
<dbReference type="InterPro" id="IPR023214">
    <property type="entry name" value="HAD_sf"/>
</dbReference>
<dbReference type="SUPFAM" id="SSF56784">
    <property type="entry name" value="HAD-like"/>
    <property type="match status" value="1"/>
</dbReference>
<comment type="cofactor">
    <cofactor evidence="1">
        <name>Mg(2+)</name>
        <dbReference type="ChEBI" id="CHEBI:18420"/>
    </cofactor>
</comment>
<reference evidence="6" key="1">
    <citation type="submission" date="2018-06" db="EMBL/GenBank/DDBJ databases">
        <title>Complete genome of Pseudomonas insecticola strain QZS01.</title>
        <authorList>
            <person name="Wang J."/>
            <person name="Su Q."/>
        </authorList>
    </citation>
    <scope>NUCLEOTIDE SEQUENCE [LARGE SCALE GENOMIC DNA]</scope>
    <source>
        <strain evidence="6">QZS01</strain>
    </source>
</reference>
<gene>
    <name evidence="5" type="ORF">DM558_04185</name>
</gene>
<sequence length="255" mass="28560">MSSFLSISENIFRQARTSYSFEPQKPIILCDFDGTISLKDVTDILLTRFGKNGYEELEDQWVAGVIGSQECMSKQIALLDASLEELDEVLSQVKIDPSFKAFVSKAHSENIAVHVVSDGLDYAIQSILKRNGLESLPVFANKLLHDNERNWRLTFPYANANCVKASGNCKCNHLKQQRKHFNQVFYVGDGTSDFCVSNKVDLVLAKDKLIGYCEKNAIDHIAINNFADAIAVLPSILEDYSAHQKYSRIPAMSVE</sequence>
<name>A0A3Q9JI38_9GAMM</name>
<proteinExistence type="predicted"/>
<dbReference type="Gene3D" id="3.90.1470.20">
    <property type="match status" value="1"/>
</dbReference>